<reference evidence="2 3" key="1">
    <citation type="journal article" date="2016" name="Nat. Commun.">
        <title>Thousands of microbial genomes shed light on interconnected biogeochemical processes in an aquifer system.</title>
        <authorList>
            <person name="Anantharaman K."/>
            <person name="Brown C.T."/>
            <person name="Hug L.A."/>
            <person name="Sharon I."/>
            <person name="Castelle C.J."/>
            <person name="Probst A.J."/>
            <person name="Thomas B.C."/>
            <person name="Singh A."/>
            <person name="Wilkins M.J."/>
            <person name="Karaoz U."/>
            <person name="Brodie E.L."/>
            <person name="Williams K.H."/>
            <person name="Hubbard S.S."/>
            <person name="Banfield J.F."/>
        </authorList>
    </citation>
    <scope>NUCLEOTIDE SEQUENCE [LARGE SCALE GENOMIC DNA]</scope>
</reference>
<evidence type="ECO:0000313" key="3">
    <source>
        <dbReference type="Proteomes" id="UP000176406"/>
    </source>
</evidence>
<dbReference type="Proteomes" id="UP000176406">
    <property type="component" value="Unassembled WGS sequence"/>
</dbReference>
<comment type="caution">
    <text evidence="2">The sequence shown here is derived from an EMBL/GenBank/DDBJ whole genome shotgun (WGS) entry which is preliminary data.</text>
</comment>
<protein>
    <submittedName>
        <fullName evidence="2">Uncharacterized protein</fullName>
    </submittedName>
</protein>
<organism evidence="2 3">
    <name type="scientific">Candidatus Nealsonbacteria bacterium RIFCSPLOWO2_01_FULL_41_9</name>
    <dbReference type="NCBI Taxonomy" id="1801671"/>
    <lineage>
        <taxon>Bacteria</taxon>
        <taxon>Candidatus Nealsoniibacteriota</taxon>
    </lineage>
</organism>
<sequence>MFLSAAVTIFLIIGFILSLKLSGGGTEMVLNWGAKNWKTIGGLAASQTLGRALTTKRGAEIMKRFEKTGVGFRGLPKNFQEWKKAPLWKKALSGAAAPFIAPVNWGLKAGAKQALIYGAKQSGSVDARTAQIEKDFGKDFSGAEATYNNINPLDWQGKIAMASYLAKTKGGKALGALDKTQLYDSIKTTAKHMPHKLEDIVKHMPDLVENSEVGEIIRNTMTPIAMSKKEGVFYDDSDMEKELRNYPADPKTMQKNATYKKLTDAMKTNDIETTSETVMENEGFRTAVVKWKDSQSFISKMLDTWGTSTAQKLQEQAKKIDTSLEKIAKTNPTFLGMPYSPAGRQTMSNWEVGGNSLNQSDIRNLITSTRIIAGSPELANIYKLIKELKPLENNLKIEREALGSAIRELNAEKGKKSSNTIINKIQIDVDEIQERVNEYQRKLNDGRQSVESFKNTSIEPYPERKEKLRQLENTLKRNNINNRNRNRNRGRNR</sequence>
<dbReference type="EMBL" id="MHMG01000014">
    <property type="protein sequence ID" value="OGZ23547.1"/>
    <property type="molecule type" value="Genomic_DNA"/>
</dbReference>
<accession>A0A1G2ECH9</accession>
<evidence type="ECO:0000313" key="2">
    <source>
        <dbReference type="EMBL" id="OGZ23547.1"/>
    </source>
</evidence>
<feature type="region of interest" description="Disordered" evidence="1">
    <location>
        <begin position="472"/>
        <end position="493"/>
    </location>
</feature>
<evidence type="ECO:0000256" key="1">
    <source>
        <dbReference type="SAM" id="MobiDB-lite"/>
    </source>
</evidence>
<gene>
    <name evidence="2" type="ORF">A3A08_01615</name>
</gene>
<name>A0A1G2ECH9_9BACT</name>
<dbReference type="AlphaFoldDB" id="A0A1G2ECH9"/>
<proteinExistence type="predicted"/>
<feature type="compositionally biased region" description="Basic residues" evidence="1">
    <location>
        <begin position="484"/>
        <end position="493"/>
    </location>
</feature>